<evidence type="ECO:0000256" key="8">
    <source>
        <dbReference type="ARBA" id="ARBA00023004"/>
    </source>
</evidence>
<dbReference type="EMBL" id="JAHLQK010000001">
    <property type="protein sequence ID" value="MBU5674879.1"/>
    <property type="molecule type" value="Genomic_DNA"/>
</dbReference>
<comment type="cofactor">
    <cofactor evidence="10">
        <name>FAD</name>
        <dbReference type="ChEBI" id="CHEBI:57692"/>
    </cofactor>
    <text evidence="10">Binds 1 FAD per subunit.</text>
</comment>
<dbReference type="Pfam" id="PF00970">
    <property type="entry name" value="FAD_binding_6"/>
    <property type="match status" value="1"/>
</dbReference>
<evidence type="ECO:0000313" key="13">
    <source>
        <dbReference type="Proteomes" id="UP000779508"/>
    </source>
</evidence>
<keyword evidence="8 10" id="KW-0408">Iron</keyword>
<comment type="similarity">
    <text evidence="10">Belongs to the PyrK family.</text>
</comment>
<keyword evidence="4 10" id="KW-0479">Metal-binding</keyword>
<evidence type="ECO:0000256" key="3">
    <source>
        <dbReference type="ARBA" id="ARBA00022714"/>
    </source>
</evidence>
<feature type="domain" description="FAD-binding FR-type" evidence="11">
    <location>
        <begin position="2"/>
        <end position="101"/>
    </location>
</feature>
<keyword evidence="6 10" id="KW-0665">Pyrimidine biosynthesis</keyword>
<keyword evidence="9 10" id="KW-0411">Iron-sulfur</keyword>
<comment type="subunit">
    <text evidence="10">Heterotetramer of 2 PyrK and 2 PyrD type B subunits.</text>
</comment>
<dbReference type="PANTHER" id="PTHR43513:SF3">
    <property type="entry name" value="DIHYDROOROTATE DEHYDROGENASE B (NAD(+)), ELECTRON TRANSFER SUBUNIT-RELATED"/>
    <property type="match status" value="1"/>
</dbReference>
<keyword evidence="13" id="KW-1185">Reference proteome</keyword>
<evidence type="ECO:0000256" key="5">
    <source>
        <dbReference type="ARBA" id="ARBA00022827"/>
    </source>
</evidence>
<sequence>MKKVYYPTIINQEEIAENIFRMELELDEIAKVALPGQFINLYCKEGENLLPRPISICEVNKEKGIVALVYAVVGKGTNSFSLLKKGETVKVLGPLGNGFQIDKSIKKHILIGGGIGVPPLIELAKHLTGVIYAFLGFAESPILVKELENYGVKVFVATDKGKVGFKGNVIDLLKNENTSGDMIYSCGPKPMLNAVSIWAEEMGIKAQVSIEERIACGIGVCVGCTCKYKKKEEEDWENKKVCTDGPVFWSEEVVWNE</sequence>
<comment type="function">
    <text evidence="10">Responsible for channeling the electrons from the oxidation of dihydroorotate from the FMN redox center in the PyrD type B subunit to the ultimate electron acceptor NAD(+).</text>
</comment>
<keyword evidence="1 10" id="KW-0813">Transport</keyword>
<protein>
    <recommendedName>
        <fullName evidence="10">Dihydroorotate dehydrogenase B (NAD(+)), electron transfer subunit</fullName>
    </recommendedName>
    <alternativeName>
        <fullName evidence="10">Dihydroorotate oxidase B, electron transfer subunit</fullName>
    </alternativeName>
</protein>
<dbReference type="HAMAP" id="MF_01211">
    <property type="entry name" value="DHODB_Fe_S_bind"/>
    <property type="match status" value="1"/>
</dbReference>
<dbReference type="InterPro" id="IPR050353">
    <property type="entry name" value="PyrK_electron_transfer"/>
</dbReference>
<gene>
    <name evidence="10" type="primary">pyrK</name>
    <name evidence="12" type="ORF">KQI88_00425</name>
</gene>
<comment type="caution">
    <text evidence="10">Lacks conserved residue(s) required for the propagation of feature annotation.</text>
</comment>
<accession>A0ABS6FXS4</accession>
<evidence type="ECO:0000313" key="12">
    <source>
        <dbReference type="EMBL" id="MBU5674879.1"/>
    </source>
</evidence>
<dbReference type="InterPro" id="IPR008333">
    <property type="entry name" value="Cbr1-like_FAD-bd_dom"/>
</dbReference>
<keyword evidence="3 10" id="KW-0001">2Fe-2S</keyword>
<feature type="binding site" evidence="10">
    <location>
        <position position="224"/>
    </location>
    <ligand>
        <name>[2Fe-2S] cluster</name>
        <dbReference type="ChEBI" id="CHEBI:190135"/>
    </ligand>
</feature>
<dbReference type="InterPro" id="IPR023455">
    <property type="entry name" value="Dihydroorotate_DHASE_ETsu"/>
</dbReference>
<comment type="pathway">
    <text evidence="10">Pyrimidine metabolism; UMP biosynthesis via de novo pathway; orotate from (S)-dihydroorotate (NAD(+) route): step 1/1.</text>
</comment>
<dbReference type="InterPro" id="IPR012165">
    <property type="entry name" value="Cyt_c3_hydrogenase_gsu"/>
</dbReference>
<evidence type="ECO:0000256" key="4">
    <source>
        <dbReference type="ARBA" id="ARBA00022723"/>
    </source>
</evidence>
<keyword evidence="2 10" id="KW-0285">Flavoprotein</keyword>
<name>A0ABS6FXS4_9FIRM</name>
<reference evidence="12 13" key="1">
    <citation type="submission" date="2021-06" db="EMBL/GenBank/DDBJ databases">
        <authorList>
            <person name="Sun Q."/>
            <person name="Li D."/>
        </authorList>
    </citation>
    <scope>NUCLEOTIDE SEQUENCE [LARGE SCALE GENOMIC DNA]</scope>
    <source>
        <strain evidence="12 13">MSJ-5</strain>
    </source>
</reference>
<feature type="binding site" evidence="10">
    <location>
        <begin position="76"/>
        <end position="77"/>
    </location>
    <ligand>
        <name>FAD</name>
        <dbReference type="ChEBI" id="CHEBI:57692"/>
    </ligand>
</feature>
<dbReference type="PROSITE" id="PS51384">
    <property type="entry name" value="FAD_FR"/>
    <property type="match status" value="1"/>
</dbReference>
<evidence type="ECO:0000256" key="2">
    <source>
        <dbReference type="ARBA" id="ARBA00022630"/>
    </source>
</evidence>
<dbReference type="InterPro" id="IPR017927">
    <property type="entry name" value="FAD-bd_FR_type"/>
</dbReference>
<evidence type="ECO:0000256" key="9">
    <source>
        <dbReference type="ARBA" id="ARBA00023014"/>
    </source>
</evidence>
<feature type="binding site" evidence="10">
    <location>
        <position position="221"/>
    </location>
    <ligand>
        <name>[2Fe-2S] cluster</name>
        <dbReference type="ChEBI" id="CHEBI:190135"/>
    </ligand>
</feature>
<feature type="binding site" evidence="10">
    <location>
        <begin position="52"/>
        <end position="55"/>
    </location>
    <ligand>
        <name>FAD</name>
        <dbReference type="ChEBI" id="CHEBI:57692"/>
    </ligand>
</feature>
<dbReference type="Pfam" id="PF10418">
    <property type="entry name" value="DHODB_Fe-S_bind"/>
    <property type="match status" value="1"/>
</dbReference>
<comment type="cofactor">
    <cofactor evidence="10">
        <name>[2Fe-2S] cluster</name>
        <dbReference type="ChEBI" id="CHEBI:190135"/>
    </cofactor>
    <text evidence="10">Binds 1 [2Fe-2S] cluster per subunit.</text>
</comment>
<organism evidence="12 13">
    <name type="scientific">Alkaliphilus flagellatus</name>
    <dbReference type="NCBI Taxonomy" id="2841507"/>
    <lineage>
        <taxon>Bacteria</taxon>
        <taxon>Bacillati</taxon>
        <taxon>Bacillota</taxon>
        <taxon>Clostridia</taxon>
        <taxon>Peptostreptococcales</taxon>
        <taxon>Natronincolaceae</taxon>
        <taxon>Alkaliphilus</taxon>
    </lineage>
</organism>
<dbReference type="CDD" id="cd06218">
    <property type="entry name" value="DHOD_e_trans"/>
    <property type="match status" value="1"/>
</dbReference>
<evidence type="ECO:0000256" key="6">
    <source>
        <dbReference type="ARBA" id="ARBA00022975"/>
    </source>
</evidence>
<comment type="caution">
    <text evidence="12">The sequence shown here is derived from an EMBL/GenBank/DDBJ whole genome shotgun (WGS) entry which is preliminary data.</text>
</comment>
<keyword evidence="5 10" id="KW-0274">FAD</keyword>
<dbReference type="PANTHER" id="PTHR43513">
    <property type="entry name" value="DIHYDROOROTATE DEHYDROGENASE B (NAD(+)), ELECTRON TRANSFER SUBUNIT"/>
    <property type="match status" value="1"/>
</dbReference>
<proteinExistence type="inferred from homology"/>
<feature type="binding site" evidence="10">
    <location>
        <position position="242"/>
    </location>
    <ligand>
        <name>[2Fe-2S] cluster</name>
        <dbReference type="ChEBI" id="CHEBI:190135"/>
    </ligand>
</feature>
<evidence type="ECO:0000256" key="1">
    <source>
        <dbReference type="ARBA" id="ARBA00022448"/>
    </source>
</evidence>
<evidence type="ECO:0000256" key="10">
    <source>
        <dbReference type="HAMAP-Rule" id="MF_01211"/>
    </source>
</evidence>
<dbReference type="InterPro" id="IPR019480">
    <property type="entry name" value="Dihydroorotate_DH_Fe-S-bd"/>
</dbReference>
<dbReference type="RefSeq" id="WP_216414397.1">
    <property type="nucleotide sequence ID" value="NZ_JAHLQK010000001.1"/>
</dbReference>
<feature type="binding site" evidence="10">
    <location>
        <position position="216"/>
    </location>
    <ligand>
        <name>[2Fe-2S] cluster</name>
        <dbReference type="ChEBI" id="CHEBI:190135"/>
    </ligand>
</feature>
<keyword evidence="7 10" id="KW-0249">Electron transport</keyword>
<dbReference type="PIRSF" id="PIRSF006816">
    <property type="entry name" value="Cyc3_hyd_g"/>
    <property type="match status" value="1"/>
</dbReference>
<dbReference type="Proteomes" id="UP000779508">
    <property type="component" value="Unassembled WGS sequence"/>
</dbReference>
<evidence type="ECO:0000256" key="7">
    <source>
        <dbReference type="ARBA" id="ARBA00022982"/>
    </source>
</evidence>
<evidence type="ECO:0000259" key="11">
    <source>
        <dbReference type="PROSITE" id="PS51384"/>
    </source>
</evidence>